<dbReference type="eggNOG" id="ENOG502QV3A">
    <property type="taxonomic scope" value="Eukaryota"/>
</dbReference>
<accession>W1PAE9</accession>
<dbReference type="SMART" id="SM00239">
    <property type="entry name" value="C2"/>
    <property type="match status" value="1"/>
</dbReference>
<dbReference type="HOGENOM" id="CLU_682155_0_0_1"/>
<feature type="compositionally biased region" description="Basic and acidic residues" evidence="1">
    <location>
        <begin position="193"/>
        <end position="209"/>
    </location>
</feature>
<dbReference type="CDD" id="cd04051">
    <property type="entry name" value="C2_SRC2_like"/>
    <property type="match status" value="1"/>
</dbReference>
<dbReference type="AlphaFoldDB" id="W1PAE9"/>
<feature type="domain" description="C2" evidence="2">
    <location>
        <begin position="1"/>
        <end position="122"/>
    </location>
</feature>
<dbReference type="Gramene" id="ERN04576">
    <property type="protein sequence ID" value="ERN04576"/>
    <property type="gene ID" value="AMTR_s00075p00073210"/>
</dbReference>
<evidence type="ECO:0000313" key="4">
    <source>
        <dbReference type="Proteomes" id="UP000017836"/>
    </source>
</evidence>
<dbReference type="PANTHER" id="PTHR32246">
    <property type="entry name" value="INGRESSION PROTEIN FIC1"/>
    <property type="match status" value="1"/>
</dbReference>
<sequence>MEAESSCCAPKKSEKYQLLEVNLISAQDLKPIIHSNKTIHTYAVAWVDPRKKLRTRVDTLGRENPTWNDKFIFTVDQSFLSGESSAISIEIFYVRYLRDVLAGTVRALVADLMKGGGLSFAALQVRRPSGRFHGVLNLGLIVLDANNAIGALPTSPSSSFHGFALNYRELMGIKTRSISGGGDGRGKSHHRRRDEGDKAYNERESKENDDGGGSRGRMVCDARKKEMRVLKSIDINGVGWGGNYGVKSKFGEKKLGRFIGSGNLPGKKCSKGNGVEKEQLKNDGFEEESVLNLGGAAETQNFQSKFHIEDEESYGFETDDGPLGSKGGKIETGELVRVVRKKGNGEKISDEEEESFEYCMNVNAAATALWGFMMHHQRKGMGAAKIHLSPSDENFQASRLGNAS</sequence>
<dbReference type="GO" id="GO:0006952">
    <property type="term" value="P:defense response"/>
    <property type="evidence" value="ECO:0007669"/>
    <property type="project" value="InterPro"/>
</dbReference>
<dbReference type="Gene3D" id="2.60.40.150">
    <property type="entry name" value="C2 domain"/>
    <property type="match status" value="1"/>
</dbReference>
<dbReference type="PANTHER" id="PTHR32246:SF143">
    <property type="entry name" value="CALCIUM-DEPENDENT LIPID-BINDING (CALB DOMAIN) FAMILY PROTEIN"/>
    <property type="match status" value="1"/>
</dbReference>
<dbReference type="OrthoDB" id="1909968at2759"/>
<dbReference type="SUPFAM" id="SSF49562">
    <property type="entry name" value="C2 domain (Calcium/lipid-binding domain, CaLB)"/>
    <property type="match status" value="1"/>
</dbReference>
<dbReference type="Pfam" id="PF00168">
    <property type="entry name" value="C2"/>
    <property type="match status" value="1"/>
</dbReference>
<proteinExistence type="predicted"/>
<dbReference type="InterPro" id="IPR035892">
    <property type="entry name" value="C2_domain_sf"/>
</dbReference>
<dbReference type="EMBL" id="KI394195">
    <property type="protein sequence ID" value="ERN04576.1"/>
    <property type="molecule type" value="Genomic_DNA"/>
</dbReference>
<evidence type="ECO:0000259" key="2">
    <source>
        <dbReference type="PROSITE" id="PS50004"/>
    </source>
</evidence>
<evidence type="ECO:0000313" key="3">
    <source>
        <dbReference type="EMBL" id="ERN04576.1"/>
    </source>
</evidence>
<dbReference type="Proteomes" id="UP000017836">
    <property type="component" value="Unassembled WGS sequence"/>
</dbReference>
<name>W1PAE9_AMBTC</name>
<dbReference type="InterPro" id="IPR044750">
    <property type="entry name" value="C2_SRC2/BAP"/>
</dbReference>
<protein>
    <recommendedName>
        <fullName evidence="2">C2 domain-containing protein</fullName>
    </recommendedName>
</protein>
<dbReference type="KEGG" id="atr:18432737"/>
<keyword evidence="4" id="KW-1185">Reference proteome</keyword>
<evidence type="ECO:0000256" key="1">
    <source>
        <dbReference type="SAM" id="MobiDB-lite"/>
    </source>
</evidence>
<dbReference type="PROSITE" id="PS50004">
    <property type="entry name" value="C2"/>
    <property type="match status" value="1"/>
</dbReference>
<dbReference type="STRING" id="13333.W1PAE9"/>
<organism evidence="3 4">
    <name type="scientific">Amborella trichopoda</name>
    <dbReference type="NCBI Taxonomy" id="13333"/>
    <lineage>
        <taxon>Eukaryota</taxon>
        <taxon>Viridiplantae</taxon>
        <taxon>Streptophyta</taxon>
        <taxon>Embryophyta</taxon>
        <taxon>Tracheophyta</taxon>
        <taxon>Spermatophyta</taxon>
        <taxon>Magnoliopsida</taxon>
        <taxon>Amborellales</taxon>
        <taxon>Amborellaceae</taxon>
        <taxon>Amborella</taxon>
    </lineage>
</organism>
<gene>
    <name evidence="3" type="ORF">AMTR_s00075p00073210</name>
</gene>
<feature type="region of interest" description="Disordered" evidence="1">
    <location>
        <begin position="177"/>
        <end position="217"/>
    </location>
</feature>
<dbReference type="InterPro" id="IPR000008">
    <property type="entry name" value="C2_dom"/>
</dbReference>
<reference evidence="4" key="1">
    <citation type="journal article" date="2013" name="Science">
        <title>The Amborella genome and the evolution of flowering plants.</title>
        <authorList>
            <consortium name="Amborella Genome Project"/>
        </authorList>
    </citation>
    <scope>NUCLEOTIDE SEQUENCE [LARGE SCALE GENOMIC DNA]</scope>
</reference>